<dbReference type="SUPFAM" id="SSF53335">
    <property type="entry name" value="S-adenosyl-L-methionine-dependent methyltransferases"/>
    <property type="match status" value="1"/>
</dbReference>
<name>A0A1W9HXD1_9HYPH</name>
<organism evidence="7 8">
    <name type="scientific">Candidatus Raskinella chloraquaticus</name>
    <dbReference type="NCBI Taxonomy" id="1951219"/>
    <lineage>
        <taxon>Bacteria</taxon>
        <taxon>Pseudomonadati</taxon>
        <taxon>Pseudomonadota</taxon>
        <taxon>Alphaproteobacteria</taxon>
        <taxon>Hyphomicrobiales</taxon>
        <taxon>Phreatobacteraceae</taxon>
        <taxon>Candidatus Raskinella</taxon>
    </lineage>
</organism>
<dbReference type="InterPro" id="IPR050723">
    <property type="entry name" value="CFA/CMAS"/>
</dbReference>
<keyword evidence="5" id="KW-0443">Lipid metabolism</keyword>
<dbReference type="AlphaFoldDB" id="A0A1W9HXD1"/>
<dbReference type="CDD" id="cd02440">
    <property type="entry name" value="AdoMet_MTases"/>
    <property type="match status" value="1"/>
</dbReference>
<protein>
    <submittedName>
        <fullName evidence="7">Cyclopropane-fatty-acyl-phospholipid synthase</fullName>
    </submittedName>
</protein>
<comment type="caution">
    <text evidence="7">The sequence shown here is derived from an EMBL/GenBank/DDBJ whole genome shotgun (WGS) entry which is preliminary data.</text>
</comment>
<dbReference type="EMBL" id="LWDL01000016">
    <property type="protein sequence ID" value="OQW52088.1"/>
    <property type="molecule type" value="Genomic_DNA"/>
</dbReference>
<comment type="similarity">
    <text evidence="1">Belongs to the CFA/CMAS family.</text>
</comment>
<dbReference type="Proteomes" id="UP000192872">
    <property type="component" value="Unassembled WGS sequence"/>
</dbReference>
<dbReference type="GO" id="GO:0008610">
    <property type="term" value="P:lipid biosynthetic process"/>
    <property type="evidence" value="ECO:0007669"/>
    <property type="project" value="InterPro"/>
</dbReference>
<evidence type="ECO:0000256" key="3">
    <source>
        <dbReference type="ARBA" id="ARBA00022679"/>
    </source>
</evidence>
<reference evidence="7 8" key="1">
    <citation type="journal article" date="2017" name="Water Res.">
        <title>Comammox in drinking water systems.</title>
        <authorList>
            <person name="Wang Y."/>
            <person name="Ma L."/>
            <person name="Mao Y."/>
            <person name="Jiang X."/>
            <person name="Xia Y."/>
            <person name="Yu K."/>
            <person name="Li B."/>
            <person name="Zhang T."/>
        </authorList>
    </citation>
    <scope>NUCLEOTIDE SEQUENCE [LARGE SCALE GENOMIC DNA]</scope>
    <source>
        <strain evidence="7">SG_bin8</strain>
    </source>
</reference>
<gene>
    <name evidence="7" type="ORF">A4S15_09050</name>
</gene>
<dbReference type="GO" id="GO:0032259">
    <property type="term" value="P:methylation"/>
    <property type="evidence" value="ECO:0007669"/>
    <property type="project" value="UniProtKB-KW"/>
</dbReference>
<evidence type="ECO:0000256" key="5">
    <source>
        <dbReference type="ARBA" id="ARBA00023098"/>
    </source>
</evidence>
<keyword evidence="2" id="KW-0489">Methyltransferase</keyword>
<dbReference type="Pfam" id="PF02353">
    <property type="entry name" value="CMAS"/>
    <property type="match status" value="1"/>
</dbReference>
<dbReference type="InterPro" id="IPR003333">
    <property type="entry name" value="CMAS"/>
</dbReference>
<dbReference type="PANTHER" id="PTHR43667:SF2">
    <property type="entry name" value="FATTY ACID C-METHYL TRANSFERASE"/>
    <property type="match status" value="1"/>
</dbReference>
<dbReference type="Gene3D" id="3.40.50.150">
    <property type="entry name" value="Vaccinia Virus protein VP39"/>
    <property type="match status" value="1"/>
</dbReference>
<sequence>MRFVLSLLTAFDHGRLDMHLPDGQMLRFEGAQAGPHADLRVRDQRFAERVLKGGDNGFAEAYISGQWDSSNVTAVLEVLCANIDALEAFLGGRPVLRLARYLQHLWRGNSKRQAKRNIRAHYDLGNTFYEAWLDPTMTYSSAIFSDGDHDLASAQRRKYEILAQAIDLRPEHHVLEIGCGWGGFAEYAAAEIGCRVSGLTISREQHDYAQRRLAKAGLAERTDIRFQDYRDETGRYDRIVSIEMFEAVGERYWKPYFSKLDSCLVNGGRAGIQVITIQDRFFQQYRRDIDFIRRHIFPGGMLPTGTIMEQLGARHGLPLMTQRLFALDYARTLAQWRKTFGQVWPQLTQLGFDHRFKRLWDYYLHYCEAGFRAGSIDVRQMVFAKP</sequence>
<evidence type="ECO:0000313" key="7">
    <source>
        <dbReference type="EMBL" id="OQW52088.1"/>
    </source>
</evidence>
<evidence type="ECO:0000256" key="2">
    <source>
        <dbReference type="ARBA" id="ARBA00022603"/>
    </source>
</evidence>
<evidence type="ECO:0000256" key="4">
    <source>
        <dbReference type="ARBA" id="ARBA00022691"/>
    </source>
</evidence>
<feature type="active site" evidence="6">
    <location>
        <position position="367"/>
    </location>
</feature>
<evidence type="ECO:0000256" key="6">
    <source>
        <dbReference type="PIRSR" id="PIRSR003085-1"/>
    </source>
</evidence>
<keyword evidence="4" id="KW-0949">S-adenosyl-L-methionine</keyword>
<evidence type="ECO:0000313" key="8">
    <source>
        <dbReference type="Proteomes" id="UP000192872"/>
    </source>
</evidence>
<keyword evidence="3" id="KW-0808">Transferase</keyword>
<dbReference type="PANTHER" id="PTHR43667">
    <property type="entry name" value="CYCLOPROPANE-FATTY-ACYL-PHOSPHOLIPID SYNTHASE"/>
    <property type="match status" value="1"/>
</dbReference>
<accession>A0A1W9HXD1</accession>
<dbReference type="InterPro" id="IPR029063">
    <property type="entry name" value="SAM-dependent_MTases_sf"/>
</dbReference>
<proteinExistence type="inferred from homology"/>
<dbReference type="GO" id="GO:0008168">
    <property type="term" value="F:methyltransferase activity"/>
    <property type="evidence" value="ECO:0007669"/>
    <property type="project" value="UniProtKB-KW"/>
</dbReference>
<dbReference type="PIRSF" id="PIRSF003085">
    <property type="entry name" value="CMAS"/>
    <property type="match status" value="1"/>
</dbReference>
<dbReference type="STRING" id="1827387.A4S15_09050"/>
<evidence type="ECO:0000256" key="1">
    <source>
        <dbReference type="ARBA" id="ARBA00010815"/>
    </source>
</evidence>